<protein>
    <submittedName>
        <fullName evidence="1">Uncharacterized protein</fullName>
    </submittedName>
</protein>
<gene>
    <name evidence="1" type="ORF">HMPREF1544_08729</name>
</gene>
<dbReference type="EMBL" id="KE124037">
    <property type="protein sequence ID" value="EPB84493.1"/>
    <property type="molecule type" value="Genomic_DNA"/>
</dbReference>
<evidence type="ECO:0000313" key="1">
    <source>
        <dbReference type="EMBL" id="EPB84493.1"/>
    </source>
</evidence>
<dbReference type="AlphaFoldDB" id="S2JPF8"/>
<sequence>MAHVAAEDYWRVYVPVVPVQVVAECHLLRNFTKRASGFKWDLKSERFHVNEFSTTCALRLYTVGSVDSIVAIGSLLLDWKVLDQENKQQLRSMLSNVEVLKGLAVDAKSKSVATVRELQLSRGKKLALEIALLVLGDEQVENSSYVEMFKALMSPRLKTLNNQAIRQKKYLLV</sequence>
<dbReference type="OrthoDB" id="10283276at2759"/>
<accession>S2JPF8</accession>
<dbReference type="InParanoid" id="S2JPF8"/>
<name>S2JPF8_MUCC1</name>
<dbReference type="Proteomes" id="UP000014254">
    <property type="component" value="Unassembled WGS sequence"/>
</dbReference>
<dbReference type="VEuPathDB" id="FungiDB:HMPREF1544_08729"/>
<keyword evidence="2" id="KW-1185">Reference proteome</keyword>
<reference evidence="2" key="1">
    <citation type="submission" date="2013-05" db="EMBL/GenBank/DDBJ databases">
        <title>The Genome sequence of Mucor circinelloides f. circinelloides 1006PhL.</title>
        <authorList>
            <consortium name="The Broad Institute Genomics Platform"/>
            <person name="Cuomo C."/>
            <person name="Earl A."/>
            <person name="Findley K."/>
            <person name="Lee S.C."/>
            <person name="Walker B."/>
            <person name="Young S."/>
            <person name="Zeng Q."/>
            <person name="Gargeya S."/>
            <person name="Fitzgerald M."/>
            <person name="Haas B."/>
            <person name="Abouelleil A."/>
            <person name="Allen A.W."/>
            <person name="Alvarado L."/>
            <person name="Arachchi H.M."/>
            <person name="Berlin A.M."/>
            <person name="Chapman S.B."/>
            <person name="Gainer-Dewar J."/>
            <person name="Goldberg J."/>
            <person name="Griggs A."/>
            <person name="Gujja S."/>
            <person name="Hansen M."/>
            <person name="Howarth C."/>
            <person name="Imamovic A."/>
            <person name="Ireland A."/>
            <person name="Larimer J."/>
            <person name="McCowan C."/>
            <person name="Murphy C."/>
            <person name="Pearson M."/>
            <person name="Poon T.W."/>
            <person name="Priest M."/>
            <person name="Roberts A."/>
            <person name="Saif S."/>
            <person name="Shea T."/>
            <person name="Sisk P."/>
            <person name="Sykes S."/>
            <person name="Wortman J."/>
            <person name="Nusbaum C."/>
            <person name="Birren B."/>
        </authorList>
    </citation>
    <scope>NUCLEOTIDE SEQUENCE [LARGE SCALE GENOMIC DNA]</scope>
    <source>
        <strain evidence="2">1006PhL</strain>
    </source>
</reference>
<dbReference type="eggNOG" id="ENOG502RAZ0">
    <property type="taxonomic scope" value="Eukaryota"/>
</dbReference>
<evidence type="ECO:0000313" key="2">
    <source>
        <dbReference type="Proteomes" id="UP000014254"/>
    </source>
</evidence>
<proteinExistence type="predicted"/>
<organism evidence="1 2">
    <name type="scientific">Mucor circinelloides f. circinelloides (strain 1006PhL)</name>
    <name type="common">Mucormycosis agent</name>
    <name type="synonym">Calyptromyces circinelloides</name>
    <dbReference type="NCBI Taxonomy" id="1220926"/>
    <lineage>
        <taxon>Eukaryota</taxon>
        <taxon>Fungi</taxon>
        <taxon>Fungi incertae sedis</taxon>
        <taxon>Mucoromycota</taxon>
        <taxon>Mucoromycotina</taxon>
        <taxon>Mucoromycetes</taxon>
        <taxon>Mucorales</taxon>
        <taxon>Mucorineae</taxon>
        <taxon>Mucoraceae</taxon>
        <taxon>Mucor</taxon>
    </lineage>
</organism>